<dbReference type="Pfam" id="PF26410">
    <property type="entry name" value="GH5_mannosidase"/>
    <property type="match status" value="1"/>
</dbReference>
<gene>
    <name evidence="11" type="ORF">SLS63_008709</name>
</gene>
<dbReference type="InterPro" id="IPR045053">
    <property type="entry name" value="MAN-like"/>
</dbReference>
<comment type="catalytic activity">
    <reaction evidence="1">
        <text>Random hydrolysis of (1-&gt;4)-beta-D-mannosidic linkages in mannans, galactomannans and glucomannans.</text>
        <dbReference type="EC" id="3.2.1.78"/>
    </reaction>
</comment>
<evidence type="ECO:0000256" key="1">
    <source>
        <dbReference type="ARBA" id="ARBA00001678"/>
    </source>
</evidence>
<evidence type="ECO:0000313" key="12">
    <source>
        <dbReference type="Proteomes" id="UP001430848"/>
    </source>
</evidence>
<name>A0ABR1P1X7_DIAER</name>
<accession>A0ABR1P1X7</accession>
<feature type="chain" id="PRO_5047368134" description="mannan endo-1,4-beta-mannosidase" evidence="9">
    <location>
        <begin position="20"/>
        <end position="373"/>
    </location>
</feature>
<comment type="subcellular location">
    <subcellularLocation>
        <location evidence="2">Secreted</location>
    </subcellularLocation>
</comment>
<dbReference type="InterPro" id="IPR001547">
    <property type="entry name" value="Glyco_hydro_5"/>
</dbReference>
<keyword evidence="8" id="KW-0326">Glycosidase</keyword>
<keyword evidence="6 9" id="KW-0732">Signal</keyword>
<evidence type="ECO:0000256" key="8">
    <source>
        <dbReference type="ARBA" id="ARBA00023295"/>
    </source>
</evidence>
<feature type="signal peptide" evidence="9">
    <location>
        <begin position="1"/>
        <end position="19"/>
    </location>
</feature>
<dbReference type="SUPFAM" id="SSF51445">
    <property type="entry name" value="(Trans)glycosidases"/>
    <property type="match status" value="1"/>
</dbReference>
<dbReference type="PANTHER" id="PTHR31451:SF39">
    <property type="entry name" value="MANNAN ENDO-1,4-BETA-MANNOSIDASE 1"/>
    <property type="match status" value="1"/>
</dbReference>
<evidence type="ECO:0000259" key="10">
    <source>
        <dbReference type="Pfam" id="PF26410"/>
    </source>
</evidence>
<dbReference type="PANTHER" id="PTHR31451">
    <property type="match status" value="1"/>
</dbReference>
<dbReference type="InterPro" id="IPR017853">
    <property type="entry name" value="GH"/>
</dbReference>
<dbReference type="EMBL" id="JAKNSF020000057">
    <property type="protein sequence ID" value="KAK7724452.1"/>
    <property type="molecule type" value="Genomic_DNA"/>
</dbReference>
<evidence type="ECO:0000256" key="4">
    <source>
        <dbReference type="ARBA" id="ARBA00012706"/>
    </source>
</evidence>
<evidence type="ECO:0000256" key="5">
    <source>
        <dbReference type="ARBA" id="ARBA00022525"/>
    </source>
</evidence>
<feature type="domain" description="Glycoside hydrolase family 5" evidence="10">
    <location>
        <begin position="57"/>
        <end position="265"/>
    </location>
</feature>
<keyword evidence="12" id="KW-1185">Reference proteome</keyword>
<keyword evidence="7" id="KW-0378">Hydrolase</keyword>
<evidence type="ECO:0000313" key="11">
    <source>
        <dbReference type="EMBL" id="KAK7724452.1"/>
    </source>
</evidence>
<dbReference type="EC" id="3.2.1.78" evidence="4"/>
<comment type="caution">
    <text evidence="11">The sequence shown here is derived from an EMBL/GenBank/DDBJ whole genome shotgun (WGS) entry which is preliminary data.</text>
</comment>
<organism evidence="11 12">
    <name type="scientific">Diaporthe eres</name>
    <name type="common">Phomopsis oblonga</name>
    <dbReference type="NCBI Taxonomy" id="83184"/>
    <lineage>
        <taxon>Eukaryota</taxon>
        <taxon>Fungi</taxon>
        <taxon>Dikarya</taxon>
        <taxon>Ascomycota</taxon>
        <taxon>Pezizomycotina</taxon>
        <taxon>Sordariomycetes</taxon>
        <taxon>Sordariomycetidae</taxon>
        <taxon>Diaporthales</taxon>
        <taxon>Diaporthaceae</taxon>
        <taxon>Diaporthe</taxon>
        <taxon>Diaporthe eres species complex</taxon>
    </lineage>
</organism>
<reference evidence="11 12" key="1">
    <citation type="submission" date="2024-02" db="EMBL/GenBank/DDBJ databases">
        <title>De novo assembly and annotation of 12 fungi associated with fruit tree decline syndrome in Ontario, Canada.</title>
        <authorList>
            <person name="Sulman M."/>
            <person name="Ellouze W."/>
            <person name="Ilyukhin E."/>
        </authorList>
    </citation>
    <scope>NUCLEOTIDE SEQUENCE [LARGE SCALE GENOMIC DNA]</scope>
    <source>
        <strain evidence="11 12">M169</strain>
    </source>
</reference>
<evidence type="ECO:0000256" key="7">
    <source>
        <dbReference type="ARBA" id="ARBA00022801"/>
    </source>
</evidence>
<keyword evidence="5" id="KW-0964">Secreted</keyword>
<proteinExistence type="inferred from homology"/>
<evidence type="ECO:0000256" key="6">
    <source>
        <dbReference type="ARBA" id="ARBA00022729"/>
    </source>
</evidence>
<dbReference type="Proteomes" id="UP001430848">
    <property type="component" value="Unassembled WGS sequence"/>
</dbReference>
<protein>
    <recommendedName>
        <fullName evidence="4">mannan endo-1,4-beta-mannosidase</fullName>
        <ecNumber evidence="4">3.2.1.78</ecNumber>
    </recommendedName>
</protein>
<evidence type="ECO:0000256" key="2">
    <source>
        <dbReference type="ARBA" id="ARBA00004613"/>
    </source>
</evidence>
<evidence type="ECO:0000256" key="9">
    <source>
        <dbReference type="SAM" id="SignalP"/>
    </source>
</evidence>
<evidence type="ECO:0000256" key="3">
    <source>
        <dbReference type="ARBA" id="ARBA00005641"/>
    </source>
</evidence>
<dbReference type="Gene3D" id="3.20.20.80">
    <property type="entry name" value="Glycosidases"/>
    <property type="match status" value="1"/>
</dbReference>
<comment type="similarity">
    <text evidence="3">Belongs to the glycosyl hydrolase 5 (cellulase A) family.</text>
</comment>
<sequence length="373" mass="40343">MKTAFALALLAAITRPATSLTLRSENSTSVMGTSKSFMGFNLYYLQGLSDSDQDAFIGQMAADGAKVARVWVNAQNPGCQKGSKITVTVPPLEPTIGKYNDQALDALDKVIVKLSNKGIKALISPHDANSLLGDYRKDVYYDTWGSGYFYEKQEAFDAYDARLTHILNYKGATSGKVWKDWSEAIMGFNLQNEPMSPKLSECTGGDKHGWVCGRATHMREQLGKNNPIIVTSGGIGGDFSHGCTFIEAATKCAALDAIAVHRYASVPGNWAASAKDWVSKAGGKLVYLEEWGINAAKYDRSKALPSETADMNSVGFPALYWEIILPDVKGCEYDPAKDSGDQFGIVYNSGVDLSGPMHKAAQTTALQDWSGIV</sequence>